<dbReference type="HOGENOM" id="CLU_2407522_0_0_9"/>
<proteinExistence type="predicted"/>
<comment type="caution">
    <text evidence="1">The sequence shown here is derived from an EMBL/GenBank/DDBJ whole genome shotgun (WGS) entry which is preliminary data.</text>
</comment>
<organism evidence="1 2">
    <name type="scientific">Brevibacillus panacihumi W25</name>
    <dbReference type="NCBI Taxonomy" id="1408254"/>
    <lineage>
        <taxon>Bacteria</taxon>
        <taxon>Bacillati</taxon>
        <taxon>Bacillota</taxon>
        <taxon>Bacilli</taxon>
        <taxon>Bacillales</taxon>
        <taxon>Paenibacillaceae</taxon>
        <taxon>Brevibacillus</taxon>
    </lineage>
</organism>
<dbReference type="STRING" id="1408254.T458_05330"/>
<dbReference type="EMBL" id="AYJU01000002">
    <property type="protein sequence ID" value="EST55753.1"/>
    <property type="molecule type" value="Genomic_DNA"/>
</dbReference>
<reference evidence="1 2" key="1">
    <citation type="journal article" date="2014" name="Genome Announc.">
        <title>Draft Genome Sequence of Brevibacillus panacihumi Strain W25, a Halotolerant Hydrocarbon-Degrading Bacterium.</title>
        <authorList>
            <person name="Wang X."/>
            <person name="Jin D."/>
            <person name="Zhou L."/>
            <person name="Wu L."/>
            <person name="An W."/>
            <person name="Chen Y."/>
            <person name="Zhao L."/>
        </authorList>
    </citation>
    <scope>NUCLEOTIDE SEQUENCE [LARGE SCALE GENOMIC DNA]</scope>
    <source>
        <strain evidence="1 2">W25</strain>
    </source>
</reference>
<dbReference type="Proteomes" id="UP000017973">
    <property type="component" value="Unassembled WGS sequence"/>
</dbReference>
<name>V6MJY1_9BACL</name>
<evidence type="ECO:0000313" key="2">
    <source>
        <dbReference type="Proteomes" id="UP000017973"/>
    </source>
</evidence>
<dbReference type="RefSeq" id="WP_023555122.1">
    <property type="nucleotide sequence ID" value="NZ_KI629787.1"/>
</dbReference>
<evidence type="ECO:0000313" key="1">
    <source>
        <dbReference type="EMBL" id="EST55753.1"/>
    </source>
</evidence>
<protein>
    <submittedName>
        <fullName evidence="1">Uncharacterized protein</fullName>
    </submittedName>
</protein>
<dbReference type="AlphaFoldDB" id="V6MJY1"/>
<keyword evidence="2" id="KW-1185">Reference proteome</keyword>
<accession>V6MJY1</accession>
<sequence>MLGVESIIPIAEKTFTGIHSINYNQTVFSESIFLITNSSLKIVYLYTPFDFKYKILFEDKDFLNVFGKIKVHTLATEKCRTFPNMKKALPAN</sequence>
<gene>
    <name evidence="1" type="ORF">T458_05330</name>
</gene>